<dbReference type="Proteomes" id="UP000095390">
    <property type="component" value="Unassembled WGS sequence"/>
</dbReference>
<dbReference type="InterPro" id="IPR049516">
    <property type="entry name" value="FAD-depend_C"/>
</dbReference>
<sequence>MIRISQLKLKVGHTREELFEEIIHQAHGKRPVSWRIVRKSVDARKKPQLFYVYTIDAEFENEKKLLSAKKSKWTRSTVVKYRFPYNKKDGSGASSTEVSTIDRAVIVGMGPAGLFAALVLARAGFAPIVFERGDCVEKRSEIVEHFFESGELDEESNVQFGEGGAGTFSDGKLNTLVKDKFGRNHFVLKEFVKHGAPEEILYEAKPHIGTDILKDVVASIRKEIESLGGEVHFRTKVCDILCEKISGSVAERERAEAEKNLLMQDKQLTGLILEKEGVQAEYPCRNVIFAIGHSARDTFYMLHERELSMNPKAFAIGVRVEHLAHLINESQYGEGYPEEVPTASYKLTHQCKGTGRGIYSFCMCPGGYVVNSSSEKGRLCVNGMSYHDRAGHNSNTALITTVTPDDFPSDSPLAGLEFQRKYEELAYKIGNGKIPVQLFGDFLKNQMSTKLGNVTPSIKGKWQFANLHECLPDYVCASLEEGMRAFGHKIKGYDAEDTVFSGVETRTSSPLRMERNKQFESNIQGLFPCGEGAGYAGGITSAAMDGIKTAEAIAEKILTQN</sequence>
<evidence type="ECO:0000259" key="1">
    <source>
        <dbReference type="Pfam" id="PF21688"/>
    </source>
</evidence>
<dbReference type="OrthoDB" id="9762921at2"/>
<evidence type="ECO:0000313" key="3">
    <source>
        <dbReference type="Proteomes" id="UP000095390"/>
    </source>
</evidence>
<gene>
    <name evidence="2" type="ORF">ERS852578_00462</name>
</gene>
<proteinExistence type="predicted"/>
<name>A0A173RW34_9FIRM</name>
<dbReference type="PANTHER" id="PTHR42842">
    <property type="entry name" value="FAD/NAD(P)-BINDING OXIDOREDUCTASE"/>
    <property type="match status" value="1"/>
</dbReference>
<dbReference type="Pfam" id="PF21688">
    <property type="entry name" value="FAD-depend_C"/>
    <property type="match status" value="1"/>
</dbReference>
<dbReference type="AlphaFoldDB" id="A0A173RW34"/>
<dbReference type="Gene3D" id="3.50.50.60">
    <property type="entry name" value="FAD/NAD(P)-binding domain"/>
    <property type="match status" value="2"/>
</dbReference>
<dbReference type="EMBL" id="CYYC01000004">
    <property type="protein sequence ID" value="CUM82212.1"/>
    <property type="molecule type" value="Genomic_DNA"/>
</dbReference>
<accession>A0A173RW34</accession>
<evidence type="ECO:0000313" key="2">
    <source>
        <dbReference type="EMBL" id="CUM82212.1"/>
    </source>
</evidence>
<dbReference type="PIRSF" id="PIRSF038984">
    <property type="entry name" value="FAD_binding_protein"/>
    <property type="match status" value="1"/>
</dbReference>
<dbReference type="RefSeq" id="WP_055182231.1">
    <property type="nucleotide sequence ID" value="NZ_CYYC01000004.1"/>
</dbReference>
<organism evidence="2 3">
    <name type="scientific">Anaerobutyricum hallii</name>
    <dbReference type="NCBI Taxonomy" id="39488"/>
    <lineage>
        <taxon>Bacteria</taxon>
        <taxon>Bacillati</taxon>
        <taxon>Bacillota</taxon>
        <taxon>Clostridia</taxon>
        <taxon>Lachnospirales</taxon>
        <taxon>Lachnospiraceae</taxon>
        <taxon>Anaerobutyricum</taxon>
    </lineage>
</organism>
<dbReference type="PANTHER" id="PTHR42842:SF3">
    <property type="entry name" value="FAD_NAD(P)-BINDING OXIDOREDUCTASE FAMILY PROTEIN"/>
    <property type="match status" value="1"/>
</dbReference>
<feature type="domain" description="FAD-dependent protein C-terminal" evidence="1">
    <location>
        <begin position="313"/>
        <end position="507"/>
    </location>
</feature>
<dbReference type="InterPro" id="IPR036188">
    <property type="entry name" value="FAD/NAD-bd_sf"/>
</dbReference>
<reference evidence="2 3" key="1">
    <citation type="submission" date="2015-09" db="EMBL/GenBank/DDBJ databases">
        <authorList>
            <consortium name="Pathogen Informatics"/>
        </authorList>
    </citation>
    <scope>NUCLEOTIDE SEQUENCE [LARGE SCALE GENOMIC DNA]</scope>
    <source>
        <strain evidence="2 3">2789STDY5834966</strain>
    </source>
</reference>
<protein>
    <submittedName>
        <fullName evidence="2">Glutamate synthase subunit beta</fullName>
    </submittedName>
</protein>
<dbReference type="SUPFAM" id="SSF51905">
    <property type="entry name" value="FAD/NAD(P)-binding domain"/>
    <property type="match status" value="1"/>
</dbReference>
<dbReference type="InterPro" id="IPR028348">
    <property type="entry name" value="FAD-binding_protein"/>
</dbReference>
<dbReference type="Gene3D" id="3.30.70.2700">
    <property type="match status" value="1"/>
</dbReference>